<gene>
    <name evidence="4" type="primary">ga08279</name>
    <name evidence="4" type="ORF">PR202_ga08279</name>
</gene>
<keyword evidence="1" id="KW-0539">Nucleus</keyword>
<dbReference type="GO" id="GO:0005634">
    <property type="term" value="C:nucleus"/>
    <property type="evidence" value="ECO:0007669"/>
    <property type="project" value="UniProtKB-SubCell"/>
</dbReference>
<dbReference type="GO" id="GO:0003680">
    <property type="term" value="F:minor groove of adenine-thymine-rich DNA binding"/>
    <property type="evidence" value="ECO:0007669"/>
    <property type="project" value="UniProtKB-UniRule"/>
</dbReference>
<keyword evidence="5" id="KW-1185">Reference proteome</keyword>
<evidence type="ECO:0000313" key="4">
    <source>
        <dbReference type="EMBL" id="GJM91861.1"/>
    </source>
</evidence>
<keyword evidence="1" id="KW-0805">Transcription regulation</keyword>
<reference evidence="4" key="2">
    <citation type="submission" date="2021-12" db="EMBL/GenBank/DDBJ databases">
        <title>Resequencing data analysis of finger millet.</title>
        <authorList>
            <person name="Hatakeyama M."/>
            <person name="Aluri S."/>
            <person name="Balachadran M.T."/>
            <person name="Sivarajan S.R."/>
            <person name="Poveda L."/>
            <person name="Shimizu-Inatsugi R."/>
            <person name="Schlapbach R."/>
            <person name="Sreeman S.M."/>
            <person name="Shimizu K.K."/>
        </authorList>
    </citation>
    <scope>NUCLEOTIDE SEQUENCE</scope>
</reference>
<comment type="subcellular location">
    <subcellularLocation>
        <location evidence="1">Nucleus</location>
    </subcellularLocation>
</comment>
<dbReference type="InterPro" id="IPR014476">
    <property type="entry name" value="AHL15-29"/>
</dbReference>
<dbReference type="Pfam" id="PF03479">
    <property type="entry name" value="PCC"/>
    <property type="match status" value="1"/>
</dbReference>
<evidence type="ECO:0000256" key="1">
    <source>
        <dbReference type="PIRNR" id="PIRNR016021"/>
    </source>
</evidence>
<name>A0AAV5BZL3_ELECO</name>
<dbReference type="PIRSF" id="PIRSF016021">
    <property type="entry name" value="ESCAROLA"/>
    <property type="match status" value="1"/>
</dbReference>
<dbReference type="CDD" id="cd11378">
    <property type="entry name" value="DUF296"/>
    <property type="match status" value="1"/>
</dbReference>
<dbReference type="SUPFAM" id="SSF117856">
    <property type="entry name" value="AF0104/ALDC/Ptd012-like"/>
    <property type="match status" value="1"/>
</dbReference>
<keyword evidence="1" id="KW-0804">Transcription</keyword>
<comment type="function">
    <text evidence="1">Transcription factor that specifically binds AT-rich DNA sequences related to the nuclear matrix attachment regions (MARs).</text>
</comment>
<accession>A0AAV5BZL3</accession>
<dbReference type="PROSITE" id="PS51742">
    <property type="entry name" value="PPC"/>
    <property type="match status" value="1"/>
</dbReference>
<evidence type="ECO:0000259" key="3">
    <source>
        <dbReference type="PROSITE" id="PS51742"/>
    </source>
</evidence>
<reference evidence="4" key="1">
    <citation type="journal article" date="2018" name="DNA Res.">
        <title>Multiple hybrid de novo genome assembly of finger millet, an orphan allotetraploid crop.</title>
        <authorList>
            <person name="Hatakeyama M."/>
            <person name="Aluri S."/>
            <person name="Balachadran M.T."/>
            <person name="Sivarajan S.R."/>
            <person name="Patrignani A."/>
            <person name="Gruter S."/>
            <person name="Poveda L."/>
            <person name="Shimizu-Inatsugi R."/>
            <person name="Baeten J."/>
            <person name="Francoijs K.J."/>
            <person name="Nataraja K.N."/>
            <person name="Reddy Y.A.N."/>
            <person name="Phadnis S."/>
            <person name="Ravikumar R.L."/>
            <person name="Schlapbach R."/>
            <person name="Sreeman S.M."/>
            <person name="Shimizu K.K."/>
        </authorList>
    </citation>
    <scope>NUCLEOTIDE SEQUENCE</scope>
</reference>
<dbReference type="EMBL" id="BQKI01000004">
    <property type="protein sequence ID" value="GJM91861.1"/>
    <property type="molecule type" value="Genomic_DNA"/>
</dbReference>
<dbReference type="PANTHER" id="PTHR31100">
    <property type="entry name" value="AT-HOOK MOTIF NUCLEAR-LOCALIZED PROTEIN 15"/>
    <property type="match status" value="1"/>
</dbReference>
<dbReference type="PANTHER" id="PTHR31100:SF63">
    <property type="entry name" value="AT-HOOK MOTIF NUCLEAR-LOCALIZED PROTEIN"/>
    <property type="match status" value="1"/>
</dbReference>
<organism evidence="4 5">
    <name type="scientific">Eleusine coracana subsp. coracana</name>
    <dbReference type="NCBI Taxonomy" id="191504"/>
    <lineage>
        <taxon>Eukaryota</taxon>
        <taxon>Viridiplantae</taxon>
        <taxon>Streptophyta</taxon>
        <taxon>Embryophyta</taxon>
        <taxon>Tracheophyta</taxon>
        <taxon>Spermatophyta</taxon>
        <taxon>Magnoliopsida</taxon>
        <taxon>Liliopsida</taxon>
        <taxon>Poales</taxon>
        <taxon>Poaceae</taxon>
        <taxon>PACMAD clade</taxon>
        <taxon>Chloridoideae</taxon>
        <taxon>Cynodonteae</taxon>
        <taxon>Eleusininae</taxon>
        <taxon>Eleusine</taxon>
    </lineage>
</organism>
<feature type="compositionally biased region" description="Acidic residues" evidence="2">
    <location>
        <begin position="177"/>
        <end position="187"/>
    </location>
</feature>
<evidence type="ECO:0000313" key="5">
    <source>
        <dbReference type="Proteomes" id="UP001054889"/>
    </source>
</evidence>
<dbReference type="AlphaFoldDB" id="A0AAV5BZL3"/>
<dbReference type="Gene3D" id="3.30.1330.80">
    <property type="entry name" value="Hypothetical protein, similar to alpha- acetolactate decarboxylase, domain 2"/>
    <property type="match status" value="1"/>
</dbReference>
<feature type="region of interest" description="Disordered" evidence="2">
    <location>
        <begin position="1"/>
        <end position="44"/>
    </location>
</feature>
<evidence type="ECO:0000256" key="2">
    <source>
        <dbReference type="SAM" id="MobiDB-lite"/>
    </source>
</evidence>
<feature type="domain" description="PPC" evidence="3">
    <location>
        <begin position="47"/>
        <end position="189"/>
    </location>
</feature>
<dbReference type="Proteomes" id="UP001054889">
    <property type="component" value="Unassembled WGS sequence"/>
</dbReference>
<keyword evidence="1" id="KW-0238">DNA-binding</keyword>
<proteinExistence type="predicted"/>
<feature type="region of interest" description="Disordered" evidence="2">
    <location>
        <begin position="174"/>
        <end position="197"/>
    </location>
</feature>
<protein>
    <recommendedName>
        <fullName evidence="1">AT-hook motif nuclear-localized protein</fullName>
    </recommendedName>
</protein>
<dbReference type="InterPro" id="IPR005175">
    <property type="entry name" value="PPC_dom"/>
</dbReference>
<sequence length="260" mass="26362">MTNDNEGPSLPKLLEPSPTSAARKPRGRPPGSKNKPRPPVVVTRESEAALRPVVLEVAAGCDVVAAVTAFARRRGVGVSVLCGRGAAAAVTLRLPTSPTTASTVTLHGRFEVLALSGTMMLQVPGGEAPPAFSVSLAGSGGQVIGGMVAGEMTAAEDGMVVVAATFGSAEVHRLPAEDEDGGPDDEQQEKPPHNRPQQQSILVAAAGAGGVGLGGGYSGVAAGLGAGGHVVSHCQQQQTHMVFWPHPPSTGEPVQPFSHF</sequence>
<comment type="caution">
    <text evidence="4">The sequence shown here is derived from an EMBL/GenBank/DDBJ whole genome shotgun (WGS) entry which is preliminary data.</text>
</comment>
<dbReference type="GO" id="GO:0003700">
    <property type="term" value="F:DNA-binding transcription factor activity"/>
    <property type="evidence" value="ECO:0007669"/>
    <property type="project" value="TreeGrafter"/>
</dbReference>